<dbReference type="EMBL" id="QUSZ01005783">
    <property type="protein sequence ID" value="RHY08249.1"/>
    <property type="molecule type" value="Genomic_DNA"/>
</dbReference>
<reference evidence="6 7" key="1">
    <citation type="submission" date="2018-08" db="EMBL/GenBank/DDBJ databases">
        <title>Aphanomyces genome sequencing and annotation.</title>
        <authorList>
            <person name="Minardi D."/>
            <person name="Oidtmann B."/>
            <person name="Van Der Giezen M."/>
            <person name="Studholme D.J."/>
        </authorList>
    </citation>
    <scope>NUCLEOTIDE SEQUENCE [LARGE SCALE GENOMIC DNA]</scope>
    <source>
        <strain evidence="4 7">Da</strain>
        <strain evidence="5 9">FDL457</strain>
        <strain evidence="2 6">Kv</strain>
        <strain evidence="3 8">Sv</strain>
    </source>
</reference>
<sequence length="302" mass="32935">MPPSHALVHHTTSHWNDPIPFSLPSDIRALESILEDPDLMRFLKDQDMHALPHAPTASPATLPHPPLHHHNTYFAAPTPFPSSYCFPLSVQRSVSGSSHSTVDTDEEEDYTTNSSRRKPCAFAGCRRNVRSKGFCKSHGGGKQCMMTECQKEAQNGNYCIGHGGGKCCKVYNCSNAAQSQGLCKAHGGGARCKFDHCDRSSQGGGFCRSHGGGKRCVEAGCTKGAQRGNKCAKHGGCRTCTVDDCVRTDRGGGLCELHRKDKLCVAHGCKRLRKSMNMCTPHVREWRVSSSQQQIGNKAEPR</sequence>
<dbReference type="EMBL" id="QUTG01002479">
    <property type="protein sequence ID" value="RHY96094.1"/>
    <property type="molecule type" value="Genomic_DNA"/>
</dbReference>
<feature type="domain" description="WRKY19-like zinc finger" evidence="1">
    <location>
        <begin position="189"/>
        <end position="212"/>
    </location>
</feature>
<dbReference type="EMBL" id="QUTH01003803">
    <property type="protein sequence ID" value="RHZ17236.1"/>
    <property type="molecule type" value="Genomic_DNA"/>
</dbReference>
<name>A0A397AR89_APHAT</name>
<evidence type="ECO:0000313" key="6">
    <source>
        <dbReference type="Proteomes" id="UP000265427"/>
    </source>
</evidence>
<comment type="caution">
    <text evidence="2">The sequence shown here is derived from an EMBL/GenBank/DDBJ whole genome shotgun (WGS) entry which is preliminary data.</text>
</comment>
<proteinExistence type="predicted"/>
<dbReference type="Proteomes" id="UP000285430">
    <property type="component" value="Unassembled WGS sequence"/>
</dbReference>
<dbReference type="InterPro" id="IPR056866">
    <property type="entry name" value="Znf_WRKY19"/>
</dbReference>
<gene>
    <name evidence="5" type="ORF">DYB26_015386</name>
    <name evidence="3" type="ORF">DYB35_008167</name>
    <name evidence="2" type="ORF">DYB36_013679</name>
    <name evidence="4" type="ORF">DYB37_013663</name>
</gene>
<organism evidence="2 6">
    <name type="scientific">Aphanomyces astaci</name>
    <name type="common">Crayfish plague agent</name>
    <dbReference type="NCBI Taxonomy" id="112090"/>
    <lineage>
        <taxon>Eukaryota</taxon>
        <taxon>Sar</taxon>
        <taxon>Stramenopiles</taxon>
        <taxon>Oomycota</taxon>
        <taxon>Saprolegniomycetes</taxon>
        <taxon>Saprolegniales</taxon>
        <taxon>Verrucalvaceae</taxon>
        <taxon>Aphanomyces</taxon>
    </lineage>
</organism>
<dbReference type="EMBL" id="QUTF01012799">
    <property type="protein sequence ID" value="RHZ21431.1"/>
    <property type="molecule type" value="Genomic_DNA"/>
</dbReference>
<evidence type="ECO:0000313" key="5">
    <source>
        <dbReference type="EMBL" id="RHZ21431.1"/>
    </source>
</evidence>
<dbReference type="PANTHER" id="PTHR31827">
    <property type="entry name" value="EMB|CAB89363.1"/>
    <property type="match status" value="1"/>
</dbReference>
<dbReference type="PANTHER" id="PTHR31827:SF1">
    <property type="entry name" value="EMB|CAB89363.1"/>
    <property type="match status" value="1"/>
</dbReference>
<dbReference type="Pfam" id="PF24906">
    <property type="entry name" value="Zf_WRKY19"/>
    <property type="match status" value="1"/>
</dbReference>
<evidence type="ECO:0000313" key="4">
    <source>
        <dbReference type="EMBL" id="RHZ17236.1"/>
    </source>
</evidence>
<evidence type="ECO:0000313" key="9">
    <source>
        <dbReference type="Proteomes" id="UP000286510"/>
    </source>
</evidence>
<evidence type="ECO:0000259" key="1">
    <source>
        <dbReference type="Pfam" id="PF24906"/>
    </source>
</evidence>
<evidence type="ECO:0000313" key="8">
    <source>
        <dbReference type="Proteomes" id="UP000285712"/>
    </source>
</evidence>
<dbReference type="Proteomes" id="UP000285712">
    <property type="component" value="Unassembled WGS sequence"/>
</dbReference>
<accession>A0A397AR89</accession>
<dbReference type="AlphaFoldDB" id="A0A397AR89"/>
<evidence type="ECO:0000313" key="2">
    <source>
        <dbReference type="EMBL" id="RHY08249.1"/>
    </source>
</evidence>
<evidence type="ECO:0000313" key="3">
    <source>
        <dbReference type="EMBL" id="RHY96094.1"/>
    </source>
</evidence>
<dbReference type="Proteomes" id="UP000265427">
    <property type="component" value="Unassembled WGS sequence"/>
</dbReference>
<dbReference type="Proteomes" id="UP000286510">
    <property type="component" value="Unassembled WGS sequence"/>
</dbReference>
<protein>
    <recommendedName>
        <fullName evidence="1">WRKY19-like zinc finger domain-containing protein</fullName>
    </recommendedName>
</protein>
<evidence type="ECO:0000313" key="7">
    <source>
        <dbReference type="Proteomes" id="UP000285430"/>
    </source>
</evidence>
<dbReference type="VEuPathDB" id="FungiDB:H257_10634"/>